<evidence type="ECO:0000259" key="1">
    <source>
        <dbReference type="Pfam" id="PF01676"/>
    </source>
</evidence>
<sequence length="408" mass="44784">MYPIARLCGIAVLLGLLAALLLKNMLLGDAVDFHRHKALLIGIDGVQYEQLKHAMDAGKAPFITQLHPAMSYTGGIIGSSTQQPTFSGPGWATVLTGAWVNRHRIAGNNSSLRNKTDSLFKLISLSSPTRHTASIVSWNPINDNFIDDINAGFIELGVKCGGDDQCTTDRTVQELRTGNFDFIFVHLDQADNAGHENGFGPRYQEAIARVDLQIGQILGALDKRKQQNPDEDWLVMLTTDHGRRPPDGYDHGEQSRSEKTTFIGLNKPANEELTHPIGDPFDSRLDGLYGFASVADIAPTILAHLGINSDPERYVIDGVPLIGHVGVRQLTATLNTATRSVSLRWRVTEGSKQPLRIYRSGQLIAKLTDSSREYIDTELPQPIGPLNYTVVLNDVPVSRLITEPPAKR</sequence>
<keyword evidence="3" id="KW-1185">Reference proteome</keyword>
<dbReference type="Pfam" id="PF01676">
    <property type="entry name" value="Metalloenzyme"/>
    <property type="match status" value="1"/>
</dbReference>
<dbReference type="SUPFAM" id="SSF53649">
    <property type="entry name" value="Alkaline phosphatase-like"/>
    <property type="match status" value="1"/>
</dbReference>
<dbReference type="InterPro" id="IPR017850">
    <property type="entry name" value="Alkaline_phosphatase_core_sf"/>
</dbReference>
<gene>
    <name evidence="2" type="ORF">SAMN05216605_11756</name>
</gene>
<dbReference type="Gene3D" id="3.40.720.10">
    <property type="entry name" value="Alkaline Phosphatase, subunit A"/>
    <property type="match status" value="2"/>
</dbReference>
<organism evidence="2 3">
    <name type="scientific">Pseudomonas abietaniphila</name>
    <dbReference type="NCBI Taxonomy" id="89065"/>
    <lineage>
        <taxon>Bacteria</taxon>
        <taxon>Pseudomonadati</taxon>
        <taxon>Pseudomonadota</taxon>
        <taxon>Gammaproteobacteria</taxon>
        <taxon>Pseudomonadales</taxon>
        <taxon>Pseudomonadaceae</taxon>
        <taxon>Pseudomonas</taxon>
    </lineage>
</organism>
<dbReference type="RefSeq" id="WP_244165905.1">
    <property type="nucleotide sequence ID" value="NZ_FNCO01000017.1"/>
</dbReference>
<evidence type="ECO:0000313" key="3">
    <source>
        <dbReference type="Proteomes" id="UP000182894"/>
    </source>
</evidence>
<name>A0A1G8NE70_9PSED</name>
<accession>A0A1G8NE70</accession>
<dbReference type="Proteomes" id="UP000182894">
    <property type="component" value="Unassembled WGS sequence"/>
</dbReference>
<protein>
    <submittedName>
        <fullName evidence="2">Type I phosphodiesterase / nucleotide pyrophosphatase</fullName>
    </submittedName>
</protein>
<proteinExistence type="predicted"/>
<dbReference type="STRING" id="89065.SAMN05216605_11756"/>
<evidence type="ECO:0000313" key="2">
    <source>
        <dbReference type="EMBL" id="SDI78559.1"/>
    </source>
</evidence>
<feature type="domain" description="Metalloenzyme" evidence="1">
    <location>
        <begin position="162"/>
        <end position="243"/>
    </location>
</feature>
<dbReference type="InterPro" id="IPR006124">
    <property type="entry name" value="Metalloenzyme"/>
</dbReference>
<reference evidence="3" key="1">
    <citation type="submission" date="2016-10" db="EMBL/GenBank/DDBJ databases">
        <authorList>
            <person name="Varghese N."/>
            <person name="Submissions S."/>
        </authorList>
    </citation>
    <scope>NUCLEOTIDE SEQUENCE [LARGE SCALE GENOMIC DNA]</scope>
    <source>
        <strain evidence="3">ATCC 700689</strain>
    </source>
</reference>
<dbReference type="GO" id="GO:0003824">
    <property type="term" value="F:catalytic activity"/>
    <property type="evidence" value="ECO:0007669"/>
    <property type="project" value="InterPro"/>
</dbReference>
<dbReference type="GO" id="GO:0046872">
    <property type="term" value="F:metal ion binding"/>
    <property type="evidence" value="ECO:0007669"/>
    <property type="project" value="InterPro"/>
</dbReference>
<dbReference type="EMBL" id="FNCO01000017">
    <property type="protein sequence ID" value="SDI78559.1"/>
    <property type="molecule type" value="Genomic_DNA"/>
</dbReference>
<dbReference type="AlphaFoldDB" id="A0A1G8NE70"/>